<dbReference type="GO" id="GO:0003677">
    <property type="term" value="F:DNA binding"/>
    <property type="evidence" value="ECO:0007669"/>
    <property type="project" value="InterPro"/>
</dbReference>
<gene>
    <name evidence="1" type="ORF">MNB_SV-6-190</name>
</gene>
<evidence type="ECO:0000313" key="1">
    <source>
        <dbReference type="EMBL" id="SFV52641.1"/>
    </source>
</evidence>
<dbReference type="SUPFAM" id="SSF50118">
    <property type="entry name" value="Cell growth inhibitor/plasmid maintenance toxic component"/>
    <property type="match status" value="1"/>
</dbReference>
<organism evidence="1">
    <name type="scientific">hydrothermal vent metagenome</name>
    <dbReference type="NCBI Taxonomy" id="652676"/>
    <lineage>
        <taxon>unclassified sequences</taxon>
        <taxon>metagenomes</taxon>
        <taxon>ecological metagenomes</taxon>
    </lineage>
</organism>
<accession>A0A1W1BGM0</accession>
<dbReference type="InterPro" id="IPR003477">
    <property type="entry name" value="PemK-like"/>
</dbReference>
<dbReference type="EMBL" id="FPHC01000026">
    <property type="protein sequence ID" value="SFV52641.1"/>
    <property type="molecule type" value="Genomic_DNA"/>
</dbReference>
<dbReference type="AlphaFoldDB" id="A0A1W1BGM0"/>
<name>A0A1W1BGM0_9ZZZZ</name>
<dbReference type="InterPro" id="IPR011067">
    <property type="entry name" value="Plasmid_toxin/cell-grow_inhib"/>
</dbReference>
<dbReference type="Gene3D" id="2.30.30.110">
    <property type="match status" value="1"/>
</dbReference>
<reference evidence="1" key="1">
    <citation type="submission" date="2016-10" db="EMBL/GenBank/DDBJ databases">
        <authorList>
            <person name="de Groot N.N."/>
        </authorList>
    </citation>
    <scope>NUCLEOTIDE SEQUENCE</scope>
</reference>
<sequence>MKRFDEWNEVKKDTSKKNIYIGIKPREIFWVKIGQNIGSEEYGKGKNFTRPVIVVRKLTKELFIGIPTTTTLRTDDYFHQFRYHSKKDGDIDVSAMILQFKVFSTKRLTNRIGMIAKDDFNKIIEKSKRLFAPT</sequence>
<protein>
    <submittedName>
        <fullName evidence="1">Uncharacterized protein</fullName>
    </submittedName>
</protein>
<dbReference type="Pfam" id="PF02452">
    <property type="entry name" value="PemK_toxin"/>
    <property type="match status" value="1"/>
</dbReference>
<proteinExistence type="predicted"/>